<dbReference type="Proteomes" id="UP000472240">
    <property type="component" value="Chromosome 3"/>
</dbReference>
<sequence length="272" mass="31598">KAACIDKLCITPQELISRLGEFEQFCPVSLAESYELIDCSVTESLEFAAEFRGHYYKMSSREKLNKFLENPEFYVPPLAPYPLPSADMIPKRLTLSELKKRFPKCPELHGYCPVTYQDGKQRQHPSNKLCLLRLPLKYWNQKLPYKLPPLKEPINLTSLPLPGYLEQGIATSLIKAMNAAGCLKPKFPFLSIKRSALLYIAFHLKAFNPKGSEYTRKKYKKKMEQFMERCELITYLGAKMTRKYKEPQFRAIDFDHKLRTFVSLKNIDPINE</sequence>
<evidence type="ECO:0000313" key="1">
    <source>
        <dbReference type="Ensembl" id="ENSRFEP00010020044.1"/>
    </source>
</evidence>
<dbReference type="InParanoid" id="A0A671F371"/>
<organism evidence="1 2">
    <name type="scientific">Rhinolophus ferrumequinum</name>
    <name type="common">Greater horseshoe bat</name>
    <dbReference type="NCBI Taxonomy" id="59479"/>
    <lineage>
        <taxon>Eukaryota</taxon>
        <taxon>Metazoa</taxon>
        <taxon>Chordata</taxon>
        <taxon>Craniata</taxon>
        <taxon>Vertebrata</taxon>
        <taxon>Euteleostomi</taxon>
        <taxon>Mammalia</taxon>
        <taxon>Eutheria</taxon>
        <taxon>Laurasiatheria</taxon>
        <taxon>Chiroptera</taxon>
        <taxon>Yinpterochiroptera</taxon>
        <taxon>Rhinolophoidea</taxon>
        <taxon>Rhinolophidae</taxon>
        <taxon>Rhinolophinae</taxon>
        <taxon>Rhinolophus</taxon>
    </lineage>
</organism>
<name>A0A671F371_RHIFE</name>
<dbReference type="OMA" id="PNGSEYT"/>
<reference evidence="1 2" key="1">
    <citation type="journal article" date="2015" name="Annu Rev Anim Biosci">
        <title>The Genome 10K Project: a way forward.</title>
        <authorList>
            <person name="Koepfli K.P."/>
            <person name="Paten B."/>
            <person name="O'Brien S.J."/>
            <person name="Koepfli K.P."/>
            <person name="Paten B."/>
            <person name="Antunes A."/>
            <person name="Belov K."/>
            <person name="Bustamante C."/>
            <person name="Castoe T.A."/>
            <person name="Clawson H."/>
            <person name="Crawford A.J."/>
            <person name="Diekhans M."/>
            <person name="Distel D."/>
            <person name="Durbin R."/>
            <person name="Earl D."/>
            <person name="Fujita M.K."/>
            <person name="Gamble T."/>
            <person name="Georges A."/>
            <person name="Gemmell N."/>
            <person name="Gilbert M.T."/>
            <person name="Graves J.M."/>
            <person name="Green R.E."/>
            <person name="Hickey G."/>
            <person name="Jarvis E.D."/>
            <person name="Johnson W."/>
            <person name="Komissarov A."/>
            <person name="Korf I."/>
            <person name="Kuhn R."/>
            <person name="Larkin D.M."/>
            <person name="Lewin H."/>
            <person name="Lopez J.V."/>
            <person name="Ma J."/>
            <person name="Marques-Bonet T."/>
            <person name="Miller W."/>
            <person name="Murphy R."/>
            <person name="Pevzner P."/>
            <person name="Shapiro B."/>
            <person name="Steiner C."/>
            <person name="Tamazian G."/>
            <person name="Venkatesh B."/>
            <person name="Wang J."/>
            <person name="Wayne R."/>
            <person name="Wiley E."/>
            <person name="Yang H."/>
            <person name="Zhang G."/>
            <person name="Haussler D."/>
            <person name="Ryder O."/>
            <person name="O'Brien S.J."/>
        </authorList>
    </citation>
    <scope>NUCLEOTIDE SEQUENCE</scope>
</reference>
<reference evidence="2" key="3">
    <citation type="submission" date="2018-12" db="EMBL/GenBank/DDBJ databases">
        <title>G10K-VGP greater horseshoe bat female genome, primary haplotype.</title>
        <authorList>
            <person name="Teeling E."/>
            <person name="Myers G."/>
            <person name="Vernes S."/>
            <person name="Pippel M."/>
            <person name="Winkler S."/>
            <person name="Fedrigo O."/>
            <person name="Rhie A."/>
            <person name="Koren S."/>
            <person name="Phillippy A."/>
            <person name="Lewin H."/>
            <person name="Damas J."/>
            <person name="Howe K."/>
            <person name="Mountcastle J."/>
            <person name="Jarvis E.D."/>
        </authorList>
    </citation>
    <scope>NUCLEOTIDE SEQUENCE [LARGE SCALE GENOMIC DNA]</scope>
</reference>
<dbReference type="AlphaFoldDB" id="A0A671F371"/>
<reference evidence="1" key="5">
    <citation type="submission" date="2025-09" db="UniProtKB">
        <authorList>
            <consortium name="Ensembl"/>
        </authorList>
    </citation>
    <scope>IDENTIFICATION</scope>
</reference>
<accession>A0A671F371</accession>
<evidence type="ECO:0008006" key="3">
    <source>
        <dbReference type="Google" id="ProtNLM"/>
    </source>
</evidence>
<dbReference type="GeneTree" id="ENSGT00740000115564"/>
<protein>
    <recommendedName>
        <fullName evidence="3">Adenylate kinase 9</fullName>
    </recommendedName>
</protein>
<reference evidence="1 2" key="2">
    <citation type="journal article" date="2018" name="Annu Rev Anim Biosci">
        <title>Bat Biology, Genomes, and the Bat1K Project: To Generate Chromosome-Level Genomes for All Living Bat Species.</title>
        <authorList>
            <person name="Teeling E.C."/>
            <person name="Vernes S.C."/>
            <person name="Davalos L.M."/>
            <person name="Ray D.A."/>
            <person name="Gilbert M.T.P."/>
            <person name="Myers E."/>
        </authorList>
    </citation>
    <scope>NUCLEOTIDE SEQUENCE</scope>
</reference>
<keyword evidence="2" id="KW-1185">Reference proteome</keyword>
<dbReference type="Ensembl" id="ENSRFET00010021812.1">
    <property type="protein sequence ID" value="ENSRFEP00010020044.1"/>
    <property type="gene ID" value="ENSRFEG00010013423.1"/>
</dbReference>
<evidence type="ECO:0000313" key="2">
    <source>
        <dbReference type="Proteomes" id="UP000472240"/>
    </source>
</evidence>
<proteinExistence type="predicted"/>
<reference evidence="1" key="4">
    <citation type="submission" date="2025-08" db="UniProtKB">
        <authorList>
            <consortium name="Ensembl"/>
        </authorList>
    </citation>
    <scope>IDENTIFICATION</scope>
</reference>